<dbReference type="SUPFAM" id="SSF55729">
    <property type="entry name" value="Acyl-CoA N-acyltransferases (Nat)"/>
    <property type="match status" value="1"/>
</dbReference>
<evidence type="ECO:0000259" key="1">
    <source>
        <dbReference type="PROSITE" id="PS51186"/>
    </source>
</evidence>
<reference evidence="2" key="1">
    <citation type="journal article" date="2020" name="Nature">
        <title>Giant virus diversity and host interactions through global metagenomics.</title>
        <authorList>
            <person name="Schulz F."/>
            <person name="Roux S."/>
            <person name="Paez-Espino D."/>
            <person name="Jungbluth S."/>
            <person name="Walsh D.A."/>
            <person name="Denef V.J."/>
            <person name="McMahon K.D."/>
            <person name="Konstantinidis K.T."/>
            <person name="Eloe-Fadrosh E.A."/>
            <person name="Kyrpides N.C."/>
            <person name="Woyke T."/>
        </authorList>
    </citation>
    <scope>NUCLEOTIDE SEQUENCE</scope>
    <source>
        <strain evidence="2">GVMAG-M-3300020166-18</strain>
    </source>
</reference>
<dbReference type="Gene3D" id="3.40.630.30">
    <property type="match status" value="1"/>
</dbReference>
<dbReference type="GO" id="GO:0004343">
    <property type="term" value="F:glucosamine 6-phosphate N-acetyltransferase activity"/>
    <property type="evidence" value="ECO:0007669"/>
    <property type="project" value="TreeGrafter"/>
</dbReference>
<dbReference type="InterPro" id="IPR000182">
    <property type="entry name" value="GNAT_dom"/>
</dbReference>
<organism evidence="2">
    <name type="scientific">viral metagenome</name>
    <dbReference type="NCBI Taxonomy" id="1070528"/>
    <lineage>
        <taxon>unclassified sequences</taxon>
        <taxon>metagenomes</taxon>
        <taxon>organismal metagenomes</taxon>
    </lineage>
</organism>
<proteinExistence type="predicted"/>
<dbReference type="PANTHER" id="PTHR13355">
    <property type="entry name" value="GLUCOSAMINE 6-PHOSPHATE N-ACETYLTRANSFERASE"/>
    <property type="match status" value="1"/>
</dbReference>
<dbReference type="AlphaFoldDB" id="A0A6C0BX89"/>
<dbReference type="InterPro" id="IPR039143">
    <property type="entry name" value="GNPNAT1-like"/>
</dbReference>
<sequence>MSNYSIIELNEDYYEEYNKIIIELTGKDYSIRNEIKVNNRYIFILLVNKKVIACGSLFIHNKIHCNNIGIIEDIIVSQNYRTNGYGKLLIEFLVSKAKTFECYKVILGCQDKNIKFYEKSLFHKGGIEMCKFLL</sequence>
<dbReference type="Pfam" id="PF00583">
    <property type="entry name" value="Acetyltransf_1"/>
    <property type="match status" value="1"/>
</dbReference>
<dbReference type="InterPro" id="IPR016181">
    <property type="entry name" value="Acyl_CoA_acyltransferase"/>
</dbReference>
<dbReference type="PANTHER" id="PTHR13355:SF11">
    <property type="entry name" value="GLUCOSAMINE 6-PHOSPHATE N-ACETYLTRANSFERASE"/>
    <property type="match status" value="1"/>
</dbReference>
<accession>A0A6C0BX89</accession>
<feature type="domain" description="N-acetyltransferase" evidence="1">
    <location>
        <begin position="4"/>
        <end position="134"/>
    </location>
</feature>
<dbReference type="EMBL" id="MN739271">
    <property type="protein sequence ID" value="QHS96421.1"/>
    <property type="molecule type" value="Genomic_DNA"/>
</dbReference>
<evidence type="ECO:0000313" key="2">
    <source>
        <dbReference type="EMBL" id="QHS96421.1"/>
    </source>
</evidence>
<dbReference type="CDD" id="cd04301">
    <property type="entry name" value="NAT_SF"/>
    <property type="match status" value="1"/>
</dbReference>
<name>A0A6C0BX89_9ZZZZ</name>
<protein>
    <recommendedName>
        <fullName evidence="1">N-acetyltransferase domain-containing protein</fullName>
    </recommendedName>
</protein>
<dbReference type="PROSITE" id="PS51186">
    <property type="entry name" value="GNAT"/>
    <property type="match status" value="1"/>
</dbReference>